<name>A0ACA9M4K8_9GLOM</name>
<proteinExistence type="predicted"/>
<comment type="caution">
    <text evidence="1">The sequence shown here is derived from an EMBL/GenBank/DDBJ whole genome shotgun (WGS) entry which is preliminary data.</text>
</comment>
<dbReference type="Proteomes" id="UP000789525">
    <property type="component" value="Unassembled WGS sequence"/>
</dbReference>
<keyword evidence="2" id="KW-1185">Reference proteome</keyword>
<evidence type="ECO:0000313" key="2">
    <source>
        <dbReference type="Proteomes" id="UP000789525"/>
    </source>
</evidence>
<protein>
    <submittedName>
        <fullName evidence="1">7495_t:CDS:1</fullName>
    </submittedName>
</protein>
<reference evidence="1" key="1">
    <citation type="submission" date="2021-06" db="EMBL/GenBank/DDBJ databases">
        <authorList>
            <person name="Kallberg Y."/>
            <person name="Tangrot J."/>
            <person name="Rosling A."/>
        </authorList>
    </citation>
    <scope>NUCLEOTIDE SEQUENCE</scope>
    <source>
        <strain evidence="1">CL356</strain>
    </source>
</reference>
<accession>A0ACA9M4K8</accession>
<dbReference type="EMBL" id="CAJVPT010009440">
    <property type="protein sequence ID" value="CAG8561734.1"/>
    <property type="molecule type" value="Genomic_DNA"/>
</dbReference>
<sequence length="114" mass="13116">MSIATYIITHISGHPIEPLANKNRDALYARMHRDLLNRERRTYGLDFSRFTFDKNMNITEEKWPIQQTSQASQSPRQAHPSLSPQMNGISTEPFMPPFSYEGQTSQGQIQSSQM</sequence>
<gene>
    <name evidence="1" type="ORF">ACOLOM_LOCUS5262</name>
</gene>
<organism evidence="1 2">
    <name type="scientific">Acaulospora colombiana</name>
    <dbReference type="NCBI Taxonomy" id="27376"/>
    <lineage>
        <taxon>Eukaryota</taxon>
        <taxon>Fungi</taxon>
        <taxon>Fungi incertae sedis</taxon>
        <taxon>Mucoromycota</taxon>
        <taxon>Glomeromycotina</taxon>
        <taxon>Glomeromycetes</taxon>
        <taxon>Diversisporales</taxon>
        <taxon>Acaulosporaceae</taxon>
        <taxon>Acaulospora</taxon>
    </lineage>
</organism>
<evidence type="ECO:0000313" key="1">
    <source>
        <dbReference type="EMBL" id="CAG8561734.1"/>
    </source>
</evidence>